<dbReference type="OrthoDB" id="48988at2759"/>
<evidence type="ECO:0000259" key="3">
    <source>
        <dbReference type="Pfam" id="PF00248"/>
    </source>
</evidence>
<dbReference type="Gene3D" id="3.20.20.100">
    <property type="entry name" value="NADP-dependent oxidoreductase domain"/>
    <property type="match status" value="1"/>
</dbReference>
<feature type="domain" description="NADP-dependent oxidoreductase" evidence="3">
    <location>
        <begin position="28"/>
        <end position="339"/>
    </location>
</feature>
<dbReference type="GO" id="GO:0016491">
    <property type="term" value="F:oxidoreductase activity"/>
    <property type="evidence" value="ECO:0007669"/>
    <property type="project" value="UniProtKB-KW"/>
</dbReference>
<accession>A0A8H6TG00</accession>
<keyword evidence="5" id="KW-1185">Reference proteome</keyword>
<dbReference type="AlphaFoldDB" id="A0A8H6TG00"/>
<gene>
    <name evidence="4" type="ORF">HMN09_00325200</name>
</gene>
<dbReference type="PANTHER" id="PTHR43364:SF2">
    <property type="entry name" value="ARYL-ALCOHOL DEHYDROGENASE AAD10-RELATED"/>
    <property type="match status" value="1"/>
</dbReference>
<organism evidence="4 5">
    <name type="scientific">Mycena chlorophos</name>
    <name type="common">Agaric fungus</name>
    <name type="synonym">Agaricus chlorophos</name>
    <dbReference type="NCBI Taxonomy" id="658473"/>
    <lineage>
        <taxon>Eukaryota</taxon>
        <taxon>Fungi</taxon>
        <taxon>Dikarya</taxon>
        <taxon>Basidiomycota</taxon>
        <taxon>Agaricomycotina</taxon>
        <taxon>Agaricomycetes</taxon>
        <taxon>Agaricomycetidae</taxon>
        <taxon>Agaricales</taxon>
        <taxon>Marasmiineae</taxon>
        <taxon>Mycenaceae</taxon>
        <taxon>Mycena</taxon>
    </lineage>
</organism>
<evidence type="ECO:0000256" key="2">
    <source>
        <dbReference type="ARBA" id="ARBA00038157"/>
    </source>
</evidence>
<sequence>MSQPFAAPKTKLAHYRVLSPNAGIHVSPIQLGGASIGDKWVKRGMGAMDKESSFKLLDAYVDNGGNIIDTANGYQDGTSEMFIGEWMEARGIRDQLVIATKYSSNFKRDPEGFLNKASFVGNSLKSMHLSVEASLKKLRTSYIDILYVHFWDWDTSIEEVMNGLHNLVVQGKVLYLGISGAPAWVVAQANQYAKDHGKSPFVIYQGKWSILERSFERDIIPMARAHGMALAPWDVLASGKIRTDAEENARRESGEKGRIIPGWHSTWERNEAEVKMAHALEKVAAEVGAKSIQAVAIAYVMQKAPFVFPIIGGRKVEHLMANIEALDIALSAEQIAFLEGMLPFELGFPTGIIGDGTSPQSMTATAGIFVPQPRLQPIRPTKD</sequence>
<evidence type="ECO:0000313" key="5">
    <source>
        <dbReference type="Proteomes" id="UP000613580"/>
    </source>
</evidence>
<dbReference type="Proteomes" id="UP000613580">
    <property type="component" value="Unassembled WGS sequence"/>
</dbReference>
<dbReference type="EMBL" id="JACAZE010000004">
    <property type="protein sequence ID" value="KAF7318170.1"/>
    <property type="molecule type" value="Genomic_DNA"/>
</dbReference>
<comment type="similarity">
    <text evidence="2">Belongs to the aldo/keto reductase family. Aldo/keto reductase 2 subfamily.</text>
</comment>
<dbReference type="InterPro" id="IPR036812">
    <property type="entry name" value="NAD(P)_OxRdtase_dom_sf"/>
</dbReference>
<dbReference type="InterPro" id="IPR050523">
    <property type="entry name" value="AKR_Detox_Biosynth"/>
</dbReference>
<name>A0A8H6TG00_MYCCL</name>
<dbReference type="SUPFAM" id="SSF51430">
    <property type="entry name" value="NAD(P)-linked oxidoreductase"/>
    <property type="match status" value="1"/>
</dbReference>
<dbReference type="Pfam" id="PF00248">
    <property type="entry name" value="Aldo_ket_red"/>
    <property type="match status" value="1"/>
</dbReference>
<proteinExistence type="inferred from homology"/>
<dbReference type="PANTHER" id="PTHR43364">
    <property type="entry name" value="NADH-SPECIFIC METHYLGLYOXAL REDUCTASE-RELATED"/>
    <property type="match status" value="1"/>
</dbReference>
<reference evidence="4" key="1">
    <citation type="submission" date="2020-05" db="EMBL/GenBank/DDBJ databases">
        <title>Mycena genomes resolve the evolution of fungal bioluminescence.</title>
        <authorList>
            <person name="Tsai I.J."/>
        </authorList>
    </citation>
    <scope>NUCLEOTIDE SEQUENCE</scope>
    <source>
        <strain evidence="4">110903Hualien_Pintung</strain>
    </source>
</reference>
<keyword evidence="1" id="KW-0560">Oxidoreductase</keyword>
<evidence type="ECO:0000313" key="4">
    <source>
        <dbReference type="EMBL" id="KAF7318170.1"/>
    </source>
</evidence>
<evidence type="ECO:0000256" key="1">
    <source>
        <dbReference type="ARBA" id="ARBA00023002"/>
    </source>
</evidence>
<dbReference type="InterPro" id="IPR023210">
    <property type="entry name" value="NADP_OxRdtase_dom"/>
</dbReference>
<protein>
    <submittedName>
        <fullName evidence="4">Aldo-ket-red domain-containing protein</fullName>
    </submittedName>
</protein>
<comment type="caution">
    <text evidence="4">The sequence shown here is derived from an EMBL/GenBank/DDBJ whole genome shotgun (WGS) entry which is preliminary data.</text>
</comment>